<reference evidence="2" key="1">
    <citation type="submission" date="2022-06" db="EMBL/GenBank/DDBJ databases">
        <authorList>
            <person name="Dietemann V."/>
            <person name="Ory F."/>
            <person name="Dainat B."/>
            <person name="Oberhansli S."/>
        </authorList>
    </citation>
    <scope>NUCLEOTIDE SEQUENCE</scope>
    <source>
        <strain evidence="2">Ena-SAMPLE-TAB-26-04-2022-14:26:32:270-5432</strain>
    </source>
</reference>
<feature type="region of interest" description="Disordered" evidence="1">
    <location>
        <begin position="1"/>
        <end position="46"/>
    </location>
</feature>
<accession>A0ABM9G0V0</accession>
<sequence>MTYGPIAPSLVETLPDGKKASPQNALATNATARRRRHRERISAWAV</sequence>
<dbReference type="RefSeq" id="WP_213429510.1">
    <property type="nucleotide sequence ID" value="NZ_AP031286.1"/>
</dbReference>
<evidence type="ECO:0000313" key="3">
    <source>
        <dbReference type="Proteomes" id="UP001154322"/>
    </source>
</evidence>
<dbReference type="EMBL" id="CALYLO010000002">
    <property type="protein sequence ID" value="CAH8244824.1"/>
    <property type="molecule type" value="Genomic_DNA"/>
</dbReference>
<keyword evidence="3" id="KW-1185">Reference proteome</keyword>
<evidence type="ECO:0000313" key="2">
    <source>
        <dbReference type="EMBL" id="CAH8244824.1"/>
    </source>
</evidence>
<comment type="caution">
    <text evidence="2">The sequence shown here is derived from an EMBL/GenBank/DDBJ whole genome shotgun (WGS) entry which is preliminary data.</text>
</comment>
<organism evidence="2 3">
    <name type="scientific">Paenibacillus melissococcoides</name>
    <dbReference type="NCBI Taxonomy" id="2912268"/>
    <lineage>
        <taxon>Bacteria</taxon>
        <taxon>Bacillati</taxon>
        <taxon>Bacillota</taxon>
        <taxon>Bacilli</taxon>
        <taxon>Bacillales</taxon>
        <taxon>Paenibacillaceae</taxon>
        <taxon>Paenibacillus</taxon>
    </lineage>
</organism>
<gene>
    <name evidence="2" type="ORF">WJ0W_002054</name>
</gene>
<protein>
    <submittedName>
        <fullName evidence="2">Uncharacterized protein</fullName>
    </submittedName>
</protein>
<name>A0ABM9G0V0_9BACL</name>
<evidence type="ECO:0000256" key="1">
    <source>
        <dbReference type="SAM" id="MobiDB-lite"/>
    </source>
</evidence>
<dbReference type="Proteomes" id="UP001154322">
    <property type="component" value="Unassembled WGS sequence"/>
</dbReference>
<proteinExistence type="predicted"/>